<dbReference type="RefSeq" id="WP_160826756.1">
    <property type="nucleotide sequence ID" value="NZ_JBHSXE010000001.1"/>
</dbReference>
<protein>
    <submittedName>
        <fullName evidence="3">Uncharacterized protein</fullName>
    </submittedName>
</protein>
<feature type="compositionally biased region" description="Basic and acidic residues" evidence="1">
    <location>
        <begin position="94"/>
        <end position="115"/>
    </location>
</feature>
<organism evidence="3 4">
    <name type="scientific">Actinomadura yumaensis</name>
    <dbReference type="NCBI Taxonomy" id="111807"/>
    <lineage>
        <taxon>Bacteria</taxon>
        <taxon>Bacillati</taxon>
        <taxon>Actinomycetota</taxon>
        <taxon>Actinomycetes</taxon>
        <taxon>Streptosporangiales</taxon>
        <taxon>Thermomonosporaceae</taxon>
        <taxon>Actinomadura</taxon>
    </lineage>
</organism>
<evidence type="ECO:0000256" key="2">
    <source>
        <dbReference type="SAM" id="Phobius"/>
    </source>
</evidence>
<dbReference type="Proteomes" id="UP001596380">
    <property type="component" value="Unassembled WGS sequence"/>
</dbReference>
<feature type="region of interest" description="Disordered" evidence="1">
    <location>
        <begin position="1"/>
        <end position="36"/>
    </location>
</feature>
<keyword evidence="2" id="KW-0812">Transmembrane</keyword>
<name>A0ABW2CPP6_9ACTN</name>
<gene>
    <name evidence="3" type="ORF">ACFQKB_28560</name>
</gene>
<evidence type="ECO:0000256" key="1">
    <source>
        <dbReference type="SAM" id="MobiDB-lite"/>
    </source>
</evidence>
<feature type="transmembrane region" description="Helical" evidence="2">
    <location>
        <begin position="39"/>
        <end position="60"/>
    </location>
</feature>
<accession>A0ABW2CPP6</accession>
<keyword evidence="4" id="KW-1185">Reference proteome</keyword>
<evidence type="ECO:0000313" key="4">
    <source>
        <dbReference type="Proteomes" id="UP001596380"/>
    </source>
</evidence>
<feature type="region of interest" description="Disordered" evidence="1">
    <location>
        <begin position="84"/>
        <end position="115"/>
    </location>
</feature>
<sequence length="115" mass="12351">MTSSPKRGPARPPGPVREPVREPAGAAGRGRGTGRARRIRRVVAVLLLIIALGMLLPAAGRERPHRGDPCRPWFSPVSGRVQRLLPGRLPGCHGARDESPAPSRPRDPGDRGDRP</sequence>
<comment type="caution">
    <text evidence="3">The sequence shown here is derived from an EMBL/GenBank/DDBJ whole genome shotgun (WGS) entry which is preliminary data.</text>
</comment>
<keyword evidence="2" id="KW-1133">Transmembrane helix</keyword>
<proteinExistence type="predicted"/>
<evidence type="ECO:0000313" key="3">
    <source>
        <dbReference type="EMBL" id="MFC6883741.1"/>
    </source>
</evidence>
<keyword evidence="2" id="KW-0472">Membrane</keyword>
<dbReference type="EMBL" id="JBHSXS010000021">
    <property type="protein sequence ID" value="MFC6883741.1"/>
    <property type="molecule type" value="Genomic_DNA"/>
</dbReference>
<reference evidence="4" key="1">
    <citation type="journal article" date="2019" name="Int. J. Syst. Evol. Microbiol.">
        <title>The Global Catalogue of Microorganisms (GCM) 10K type strain sequencing project: providing services to taxonomists for standard genome sequencing and annotation.</title>
        <authorList>
            <consortium name="The Broad Institute Genomics Platform"/>
            <consortium name="The Broad Institute Genome Sequencing Center for Infectious Disease"/>
            <person name="Wu L."/>
            <person name="Ma J."/>
        </authorList>
    </citation>
    <scope>NUCLEOTIDE SEQUENCE [LARGE SCALE GENOMIC DNA]</scope>
    <source>
        <strain evidence="4">JCM 3369</strain>
    </source>
</reference>